<keyword evidence="3" id="KW-1185">Reference proteome</keyword>
<reference evidence="2" key="3">
    <citation type="submission" date="2015-02" db="UniProtKB">
        <authorList>
            <consortium name="EnsemblProtists"/>
        </authorList>
    </citation>
    <scope>IDENTIFICATION</scope>
    <source>
        <strain evidence="2">DAOM BR144</strain>
    </source>
</reference>
<feature type="chain" id="PRO_5003871692" evidence="1">
    <location>
        <begin position="25"/>
        <end position="373"/>
    </location>
</feature>
<reference evidence="3" key="1">
    <citation type="journal article" date="2010" name="Genome Biol.">
        <title>Genome sequence of the necrotrophic plant pathogen Pythium ultimum reveals original pathogenicity mechanisms and effector repertoire.</title>
        <authorList>
            <person name="Levesque C.A."/>
            <person name="Brouwer H."/>
            <person name="Cano L."/>
            <person name="Hamilton J.P."/>
            <person name="Holt C."/>
            <person name="Huitema E."/>
            <person name="Raffaele S."/>
            <person name="Robideau G.P."/>
            <person name="Thines M."/>
            <person name="Win J."/>
            <person name="Zerillo M.M."/>
            <person name="Beakes G.W."/>
            <person name="Boore J.L."/>
            <person name="Busam D."/>
            <person name="Dumas B."/>
            <person name="Ferriera S."/>
            <person name="Fuerstenberg S.I."/>
            <person name="Gachon C.M."/>
            <person name="Gaulin E."/>
            <person name="Govers F."/>
            <person name="Grenville-Briggs L."/>
            <person name="Horner N."/>
            <person name="Hostetler J."/>
            <person name="Jiang R.H."/>
            <person name="Johnson J."/>
            <person name="Krajaejun T."/>
            <person name="Lin H."/>
            <person name="Meijer H.J."/>
            <person name="Moore B."/>
            <person name="Morris P."/>
            <person name="Phuntmart V."/>
            <person name="Puiu D."/>
            <person name="Shetty J."/>
            <person name="Stajich J.E."/>
            <person name="Tripathy S."/>
            <person name="Wawra S."/>
            <person name="van West P."/>
            <person name="Whitty B.R."/>
            <person name="Coutinho P.M."/>
            <person name="Henrissat B."/>
            <person name="Martin F."/>
            <person name="Thomas P.D."/>
            <person name="Tyler B.M."/>
            <person name="De Vries R.P."/>
            <person name="Kamoun S."/>
            <person name="Yandell M."/>
            <person name="Tisserat N."/>
            <person name="Buell C.R."/>
        </authorList>
    </citation>
    <scope>NUCLEOTIDE SEQUENCE</scope>
    <source>
        <strain evidence="3">DAOM:BR144</strain>
    </source>
</reference>
<dbReference type="PANTHER" id="PTHR33946">
    <property type="match status" value="1"/>
</dbReference>
<dbReference type="OMA" id="MCATIAA"/>
<evidence type="ECO:0000313" key="2">
    <source>
        <dbReference type="EnsemblProtists" id="PYU1_T001474"/>
    </source>
</evidence>
<dbReference type="HOGENOM" id="CLU_022164_1_0_1"/>
<dbReference type="PANTHER" id="PTHR33946:SF4">
    <property type="entry name" value="COAGULATION FACTOR XI"/>
    <property type="match status" value="1"/>
</dbReference>
<sequence length="373" mass="40261">MVRLQCIASLASLCAVLTSSVVAAQDASTASSGASVSMSAASMESVASTESVSASSWKMTPVTSVQVRVQGNLPAWDADKKIFSGSFGNSFEEKYRSVLDTVNMAAVEGAFKYVQAECINKSVITDCKRKNNIKYVVFYKTTIVQPRAAVAYYQNDKTGKAAIEHCPFIPMDGGQCTPTNGVLPKECDQTDECRAEQAGGVCPFGVEPDGIKCSFKFEILGWVLLDDVVGITSMVNPATNATYVDYADFCKAGGVEFDATVADGKVTVNQSLPFWKDPTNPTANAQRAQTLVDTYNKVVKMNPKTVDGGVMKKLPSILSLTLSNPPCYVNNVQCAKAKFGCRRKLYSQICEVCTSLALDCEINLFYQFPHLTV</sequence>
<name>K3W933_GLOUD</name>
<protein>
    <submittedName>
        <fullName evidence="2">Uncharacterized protein</fullName>
    </submittedName>
</protein>
<evidence type="ECO:0000313" key="3">
    <source>
        <dbReference type="Proteomes" id="UP000019132"/>
    </source>
</evidence>
<dbReference type="EMBL" id="GL376626">
    <property type="status" value="NOT_ANNOTATED_CDS"/>
    <property type="molecule type" value="Genomic_DNA"/>
</dbReference>
<evidence type="ECO:0000256" key="1">
    <source>
        <dbReference type="SAM" id="SignalP"/>
    </source>
</evidence>
<dbReference type="AlphaFoldDB" id="K3W933"/>
<dbReference type="VEuPathDB" id="FungiDB:PYU1_G001474"/>
<feature type="signal peptide" evidence="1">
    <location>
        <begin position="1"/>
        <end position="24"/>
    </location>
</feature>
<dbReference type="EnsemblProtists" id="PYU1_T001474">
    <property type="protein sequence ID" value="PYU1_T001474"/>
    <property type="gene ID" value="PYU1_G001474"/>
</dbReference>
<proteinExistence type="predicted"/>
<dbReference type="eggNOG" id="ENOG502RS9J">
    <property type="taxonomic scope" value="Eukaryota"/>
</dbReference>
<organism evidence="2 3">
    <name type="scientific">Globisporangium ultimum (strain ATCC 200006 / CBS 805.95 / DAOM BR144)</name>
    <name type="common">Pythium ultimum</name>
    <dbReference type="NCBI Taxonomy" id="431595"/>
    <lineage>
        <taxon>Eukaryota</taxon>
        <taxon>Sar</taxon>
        <taxon>Stramenopiles</taxon>
        <taxon>Oomycota</taxon>
        <taxon>Peronosporomycetes</taxon>
        <taxon>Pythiales</taxon>
        <taxon>Pythiaceae</taxon>
        <taxon>Globisporangium</taxon>
    </lineage>
</organism>
<reference evidence="3" key="2">
    <citation type="submission" date="2010-04" db="EMBL/GenBank/DDBJ databases">
        <authorList>
            <person name="Buell R."/>
            <person name="Hamilton J."/>
            <person name="Hostetler J."/>
        </authorList>
    </citation>
    <scope>NUCLEOTIDE SEQUENCE [LARGE SCALE GENOMIC DNA]</scope>
    <source>
        <strain evidence="3">DAOM:BR144</strain>
    </source>
</reference>
<dbReference type="InParanoid" id="K3W933"/>
<accession>K3W933</accession>
<dbReference type="Proteomes" id="UP000019132">
    <property type="component" value="Unassembled WGS sequence"/>
</dbReference>
<keyword evidence="1" id="KW-0732">Signal</keyword>